<organism evidence="1 2">
    <name type="scientific">Escherichia coli</name>
    <dbReference type="NCBI Taxonomy" id="562"/>
    <lineage>
        <taxon>Bacteria</taxon>
        <taxon>Pseudomonadati</taxon>
        <taxon>Pseudomonadota</taxon>
        <taxon>Gammaproteobacteria</taxon>
        <taxon>Enterobacterales</taxon>
        <taxon>Enterobacteriaceae</taxon>
        <taxon>Escherichia</taxon>
    </lineage>
</organism>
<dbReference type="EMBL" id="UGEX01000001">
    <property type="protein sequence ID" value="STL91894.1"/>
    <property type="molecule type" value="Genomic_DNA"/>
</dbReference>
<dbReference type="AlphaFoldDB" id="A0A377CGU2"/>
<name>A0A377CGU2_ECOLX</name>
<proteinExistence type="predicted"/>
<protein>
    <submittedName>
        <fullName evidence="1">Flagellum-specific ATP synthase</fullName>
        <ecNumber evidence="1">3.6.3.14</ecNumber>
    </submittedName>
</protein>
<dbReference type="Proteomes" id="UP000254088">
    <property type="component" value="Unassembled WGS sequence"/>
</dbReference>
<dbReference type="EC" id="3.6.3.14" evidence="1"/>
<dbReference type="CDD" id="cd18117">
    <property type="entry name" value="ATP-synt_flagellum-secretory_path_III_N"/>
    <property type="match status" value="1"/>
</dbReference>
<reference evidence="1 2" key="1">
    <citation type="submission" date="2018-06" db="EMBL/GenBank/DDBJ databases">
        <authorList>
            <consortium name="Pathogen Informatics"/>
            <person name="Doyle S."/>
        </authorList>
    </citation>
    <scope>NUCLEOTIDE SEQUENCE [LARGE SCALE GENOMIC DNA]</scope>
    <source>
        <strain evidence="1 2">NCTC10429</strain>
    </source>
</reference>
<accession>A0A377CGU2</accession>
<evidence type="ECO:0000313" key="2">
    <source>
        <dbReference type="Proteomes" id="UP000254088"/>
    </source>
</evidence>
<evidence type="ECO:0000313" key="1">
    <source>
        <dbReference type="EMBL" id="STL91894.1"/>
    </source>
</evidence>
<dbReference type="Gene3D" id="3.40.50.12240">
    <property type="match status" value="1"/>
</dbReference>
<keyword evidence="1" id="KW-0378">Hydrolase</keyword>
<dbReference type="GO" id="GO:0016787">
    <property type="term" value="F:hydrolase activity"/>
    <property type="evidence" value="ECO:0007669"/>
    <property type="project" value="UniProtKB-KW"/>
</dbReference>
<sequence>MTTRLTRWLTTLDNFEAKMAQLPAVRRYGRLTRATGLVLEATGLQLPLGATCVIERQNGSETHEVESEVVGFNGQRLFLMPLEEVEGVLPGARVYAKNISAEGLQSGKQLPLGPALLGRVLDGSGKPLDGLPPRYDGNRCADYPAI</sequence>
<gene>
    <name evidence="1" type="primary">fliI_3</name>
    <name evidence="1" type="ORF">NCTC10429_03090</name>
</gene>